<evidence type="ECO:0000313" key="3">
    <source>
        <dbReference type="Proteomes" id="UP001596138"/>
    </source>
</evidence>
<dbReference type="Pfam" id="PF14361">
    <property type="entry name" value="RsbRD_N"/>
    <property type="match status" value="1"/>
</dbReference>
<reference evidence="3" key="1">
    <citation type="journal article" date="2019" name="Int. J. Syst. Evol. Microbiol.">
        <title>The Global Catalogue of Microorganisms (GCM) 10K type strain sequencing project: providing services to taxonomists for standard genome sequencing and annotation.</title>
        <authorList>
            <consortium name="The Broad Institute Genomics Platform"/>
            <consortium name="The Broad Institute Genome Sequencing Center for Infectious Disease"/>
            <person name="Wu L."/>
            <person name="Ma J."/>
        </authorList>
    </citation>
    <scope>NUCLEOTIDE SEQUENCE [LARGE SCALE GENOMIC DNA]</scope>
    <source>
        <strain evidence="3">CGMCC 4.7317</strain>
    </source>
</reference>
<accession>A0ABW1T3M1</accession>
<sequence>MKLDTTLRTLRDHILDDASAELAQLQLHHYETAGPEFTRARLESLYDLVQAAIGHRDVAAIIAYADAVAEERFAAGFDVSEVQHAFNVLESAMWRQVVPAEEPEDLAESVGLLSTVFGIAKDALARRYVTLASKHRVTSLDLSALFAGTNSLAGATEQLDG</sequence>
<organism evidence="2 3">
    <name type="scientific">Longivirga aurantiaca</name>
    <dbReference type="NCBI Taxonomy" id="1837743"/>
    <lineage>
        <taxon>Bacteria</taxon>
        <taxon>Bacillati</taxon>
        <taxon>Actinomycetota</taxon>
        <taxon>Actinomycetes</taxon>
        <taxon>Sporichthyales</taxon>
        <taxon>Sporichthyaceae</taxon>
        <taxon>Longivirga</taxon>
    </lineage>
</organism>
<proteinExistence type="predicted"/>
<feature type="domain" description="RsbT co-antagonist protein RsbRD N-terminal" evidence="1">
    <location>
        <begin position="36"/>
        <end position="117"/>
    </location>
</feature>
<evidence type="ECO:0000313" key="2">
    <source>
        <dbReference type="EMBL" id="MFC6239342.1"/>
    </source>
</evidence>
<keyword evidence="3" id="KW-1185">Reference proteome</keyword>
<dbReference type="RefSeq" id="WP_386768556.1">
    <property type="nucleotide sequence ID" value="NZ_JBHSTI010000018.1"/>
</dbReference>
<comment type="caution">
    <text evidence="2">The sequence shown here is derived from an EMBL/GenBank/DDBJ whole genome shotgun (WGS) entry which is preliminary data.</text>
</comment>
<dbReference type="InterPro" id="IPR025751">
    <property type="entry name" value="RsbRD_N_dom"/>
</dbReference>
<dbReference type="EMBL" id="JBHSTI010000018">
    <property type="protein sequence ID" value="MFC6239342.1"/>
    <property type="molecule type" value="Genomic_DNA"/>
</dbReference>
<evidence type="ECO:0000259" key="1">
    <source>
        <dbReference type="Pfam" id="PF14361"/>
    </source>
</evidence>
<dbReference type="Proteomes" id="UP001596138">
    <property type="component" value="Unassembled WGS sequence"/>
</dbReference>
<protein>
    <recommendedName>
        <fullName evidence="1">RsbT co-antagonist protein RsbRD N-terminal domain-containing protein</fullName>
    </recommendedName>
</protein>
<name>A0ABW1T3M1_9ACTN</name>
<gene>
    <name evidence="2" type="ORF">ACFQGU_15820</name>
</gene>